<keyword evidence="4" id="KW-0479">Metal-binding</keyword>
<dbReference type="InterPro" id="IPR050728">
    <property type="entry name" value="Zinc_Metalloprotease_M4"/>
</dbReference>
<dbReference type="PRINTS" id="PR00730">
    <property type="entry name" value="THERMOLYSIN"/>
</dbReference>
<keyword evidence="9" id="KW-0865">Zymogen</keyword>
<evidence type="ECO:0000256" key="6">
    <source>
        <dbReference type="ARBA" id="ARBA00022801"/>
    </source>
</evidence>
<comment type="subcellular location">
    <subcellularLocation>
        <location evidence="11">Secreted</location>
    </subcellularLocation>
</comment>
<dbReference type="Proteomes" id="UP000248066">
    <property type="component" value="Unassembled WGS sequence"/>
</dbReference>
<dbReference type="Pfam" id="PF07504">
    <property type="entry name" value="FTP"/>
    <property type="match status" value="1"/>
</dbReference>
<evidence type="ECO:0000259" key="13">
    <source>
        <dbReference type="Pfam" id="PF02868"/>
    </source>
</evidence>
<name>A0A2W0H8I5_9BACI</name>
<dbReference type="InterPro" id="IPR027268">
    <property type="entry name" value="Peptidase_M4/M1_CTD_sf"/>
</dbReference>
<evidence type="ECO:0000256" key="9">
    <source>
        <dbReference type="ARBA" id="ARBA00023145"/>
    </source>
</evidence>
<evidence type="ECO:0000259" key="14">
    <source>
        <dbReference type="Pfam" id="PF03413"/>
    </source>
</evidence>
<feature type="domain" description="Peptidase M4" evidence="12">
    <location>
        <begin position="298"/>
        <end position="457"/>
    </location>
</feature>
<organism evidence="16 17">
    <name type="scientific">Alteribacter lacisalsi</name>
    <dbReference type="NCBI Taxonomy" id="2045244"/>
    <lineage>
        <taxon>Bacteria</taxon>
        <taxon>Bacillati</taxon>
        <taxon>Bacillota</taxon>
        <taxon>Bacilli</taxon>
        <taxon>Bacillales</taxon>
        <taxon>Bacillaceae</taxon>
        <taxon>Alteribacter</taxon>
    </lineage>
</organism>
<sequence length="644" mass="72376">MWQNFPTLKLVRTPNNPKGKAGIVLKKTVSLMLSGLILGSGFLAGGGASHADENNEFGTLDKDGELRVMNQNSEGPPSFVAGILSERFEESNGQNAKRFLEQNKDAFEMDAPAQNLKEVRATEDELGMTHVRLQQTKNGVPVDRNELNVHFNENNEVTVVNGNYDSKLDNLKLDTTPQLAKNTAVELAKDAVDAPDYVEFETSDLIVYPHQDDYHLAYRVNLEFHSGEAGNWFIYVDAHSGDIIDRYDAMTGIGHFEEMLDTAPVTEEDPVVVQSQFTTTLSPLAVDPDTLRQSRGKGIGTTGVQKNLNLGHGPGENGGRTFYLADQRSEEMDGIYTYNMQNTTNQMWLYENDNASWKDVIYDGDSSSWETVGQGPGVDAHKNSRIVYDYFLENHGRNSLDDNGMAIESRVHYATEFNNAFWSNGIAMMTYGDGDGQQFIPLAALDVTAHEMMHGITHYNGGLRYRFETGAINEAFSDTFGSIIDDRSWHVGEDIMGEAWLEDGRFALRSSEDPGLFPVNEAFWAYSIDGEGRYPSHMDEFYFLPGNMDNGGVHINCTILQHSAYLVSEEYEMGREVVADVWYRSYDYLHFDATFAEFREAILQSAIDLYGQDSEEYDAFLGAFDDIGLYEGWDYDENFRDPLW</sequence>
<evidence type="ECO:0000259" key="15">
    <source>
        <dbReference type="Pfam" id="PF07504"/>
    </source>
</evidence>
<dbReference type="CDD" id="cd09597">
    <property type="entry name" value="M4_TLP"/>
    <property type="match status" value="1"/>
</dbReference>
<dbReference type="InterPro" id="IPR025711">
    <property type="entry name" value="PepSY"/>
</dbReference>
<keyword evidence="16" id="KW-0969">Cilium</keyword>
<dbReference type="PANTHER" id="PTHR33794">
    <property type="entry name" value="BACILLOLYSIN"/>
    <property type="match status" value="1"/>
</dbReference>
<feature type="active site" evidence="10">
    <location>
        <position position="451"/>
    </location>
</feature>
<evidence type="ECO:0000256" key="7">
    <source>
        <dbReference type="ARBA" id="ARBA00022833"/>
    </source>
</evidence>
<keyword evidence="5" id="KW-0732">Signal</keyword>
<feature type="domain" description="PepSY" evidence="14">
    <location>
        <begin position="180"/>
        <end position="246"/>
    </location>
</feature>
<dbReference type="Pfam" id="PF02868">
    <property type="entry name" value="Peptidase_M4_C"/>
    <property type="match status" value="1"/>
</dbReference>
<reference evidence="16 17" key="1">
    <citation type="submission" date="2017-10" db="EMBL/GenBank/DDBJ databases">
        <title>Bacillus sp. nov., a halophilic bacterium isolated from a Yangshapao Lake.</title>
        <authorList>
            <person name="Wang H."/>
        </authorList>
    </citation>
    <scope>NUCLEOTIDE SEQUENCE [LARGE SCALE GENOMIC DNA]</scope>
    <source>
        <strain evidence="16 17">YSP-3</strain>
    </source>
</reference>
<dbReference type="Pfam" id="PF03413">
    <property type="entry name" value="PepSY"/>
    <property type="match status" value="1"/>
</dbReference>
<keyword evidence="16" id="KW-0966">Cell projection</keyword>
<dbReference type="Gene3D" id="1.10.390.10">
    <property type="entry name" value="Neutral Protease Domain 2"/>
    <property type="match status" value="1"/>
</dbReference>
<feature type="domain" description="Peptidase M4 C-terminal" evidence="13">
    <location>
        <begin position="462"/>
        <end position="628"/>
    </location>
</feature>
<dbReference type="EC" id="3.4.24.-" evidence="11"/>
<proteinExistence type="inferred from homology"/>
<dbReference type="EMBL" id="PDOF01000001">
    <property type="protein sequence ID" value="PYZ97477.1"/>
    <property type="molecule type" value="Genomic_DNA"/>
</dbReference>
<comment type="similarity">
    <text evidence="2 11">Belongs to the peptidase M4 family.</text>
</comment>
<keyword evidence="16" id="KW-0282">Flagellum</keyword>
<dbReference type="GO" id="GO:0046872">
    <property type="term" value="F:metal ion binding"/>
    <property type="evidence" value="ECO:0007669"/>
    <property type="project" value="UniProtKB-UniRule"/>
</dbReference>
<evidence type="ECO:0000256" key="1">
    <source>
        <dbReference type="ARBA" id="ARBA00001947"/>
    </source>
</evidence>
<dbReference type="Pfam" id="PF01447">
    <property type="entry name" value="Peptidase_M4"/>
    <property type="match status" value="1"/>
</dbReference>
<evidence type="ECO:0000259" key="12">
    <source>
        <dbReference type="Pfam" id="PF01447"/>
    </source>
</evidence>
<evidence type="ECO:0000256" key="3">
    <source>
        <dbReference type="ARBA" id="ARBA00022670"/>
    </source>
</evidence>
<dbReference type="GO" id="GO:0004222">
    <property type="term" value="F:metalloendopeptidase activity"/>
    <property type="evidence" value="ECO:0007669"/>
    <property type="project" value="UniProtKB-UniRule"/>
</dbReference>
<feature type="active site" description="Proton donor" evidence="10">
    <location>
        <position position="554"/>
    </location>
</feature>
<evidence type="ECO:0000256" key="10">
    <source>
        <dbReference type="PIRSR" id="PIRSR623612-1"/>
    </source>
</evidence>
<evidence type="ECO:0000256" key="4">
    <source>
        <dbReference type="ARBA" id="ARBA00022723"/>
    </source>
</evidence>
<dbReference type="GO" id="GO:0006508">
    <property type="term" value="P:proteolysis"/>
    <property type="evidence" value="ECO:0007669"/>
    <property type="project" value="UniProtKB-KW"/>
</dbReference>
<evidence type="ECO:0000256" key="5">
    <source>
        <dbReference type="ARBA" id="ARBA00022729"/>
    </source>
</evidence>
<dbReference type="SUPFAM" id="SSF55486">
    <property type="entry name" value="Metalloproteases ('zincins'), catalytic domain"/>
    <property type="match status" value="1"/>
</dbReference>
<dbReference type="InterPro" id="IPR011096">
    <property type="entry name" value="FTP_domain"/>
</dbReference>
<comment type="caution">
    <text evidence="16">The sequence shown here is derived from an EMBL/GenBank/DDBJ whole genome shotgun (WGS) entry which is preliminary data.</text>
</comment>
<accession>A0A2W0H8I5</accession>
<keyword evidence="11" id="KW-0964">Secreted</keyword>
<evidence type="ECO:0000313" key="17">
    <source>
        <dbReference type="Proteomes" id="UP000248066"/>
    </source>
</evidence>
<comment type="function">
    <text evidence="11">Extracellular zinc metalloprotease.</text>
</comment>
<evidence type="ECO:0000256" key="8">
    <source>
        <dbReference type="ARBA" id="ARBA00023049"/>
    </source>
</evidence>
<evidence type="ECO:0000313" key="16">
    <source>
        <dbReference type="EMBL" id="PYZ97477.1"/>
    </source>
</evidence>
<dbReference type="Gene3D" id="3.10.170.10">
    <property type="match status" value="1"/>
</dbReference>
<evidence type="ECO:0000256" key="11">
    <source>
        <dbReference type="RuleBase" id="RU366073"/>
    </source>
</evidence>
<keyword evidence="8 11" id="KW-0482">Metalloprotease</keyword>
<dbReference type="PANTHER" id="PTHR33794:SF1">
    <property type="entry name" value="BACILLOLYSIN"/>
    <property type="match status" value="1"/>
</dbReference>
<dbReference type="Gene3D" id="3.10.450.490">
    <property type="match status" value="1"/>
</dbReference>
<keyword evidence="3 11" id="KW-0645">Protease</keyword>
<keyword evidence="6 11" id="KW-0378">Hydrolase</keyword>
<dbReference type="InterPro" id="IPR013856">
    <property type="entry name" value="Peptidase_M4_domain"/>
</dbReference>
<keyword evidence="7 11" id="KW-0862">Zinc</keyword>
<protein>
    <recommendedName>
        <fullName evidence="11">Neutral metalloproteinase</fullName>
        <ecNumber evidence="11">3.4.24.-</ecNumber>
    </recommendedName>
</protein>
<dbReference type="Gene3D" id="3.10.450.40">
    <property type="match status" value="1"/>
</dbReference>
<dbReference type="InterPro" id="IPR023612">
    <property type="entry name" value="Peptidase_M4"/>
</dbReference>
<dbReference type="AlphaFoldDB" id="A0A2W0H8I5"/>
<comment type="cofactor">
    <cofactor evidence="1 11">
        <name>Zn(2+)</name>
        <dbReference type="ChEBI" id="CHEBI:29105"/>
    </cofactor>
</comment>
<evidence type="ECO:0000256" key="2">
    <source>
        <dbReference type="ARBA" id="ARBA00009388"/>
    </source>
</evidence>
<dbReference type="InterPro" id="IPR001570">
    <property type="entry name" value="Peptidase_M4_C_domain"/>
</dbReference>
<gene>
    <name evidence="16" type="ORF">CR205_02450</name>
</gene>
<feature type="domain" description="FTP" evidence="15">
    <location>
        <begin position="115"/>
        <end position="164"/>
    </location>
</feature>
<dbReference type="GO" id="GO:0005576">
    <property type="term" value="C:extracellular region"/>
    <property type="evidence" value="ECO:0007669"/>
    <property type="project" value="UniProtKB-SubCell"/>
</dbReference>
<keyword evidence="17" id="KW-1185">Reference proteome</keyword>